<evidence type="ECO:0000256" key="3">
    <source>
        <dbReference type="ARBA" id="ARBA00022741"/>
    </source>
</evidence>
<dbReference type="GO" id="GO:0007018">
    <property type="term" value="P:microtubule-based movement"/>
    <property type="evidence" value="ECO:0007669"/>
    <property type="project" value="InterPro"/>
</dbReference>
<evidence type="ECO:0000256" key="1">
    <source>
        <dbReference type="ARBA" id="ARBA00007310"/>
    </source>
</evidence>
<feature type="compositionally biased region" description="Low complexity" evidence="9">
    <location>
        <begin position="19"/>
        <end position="29"/>
    </location>
</feature>
<feature type="domain" description="Kinesin motor" evidence="10">
    <location>
        <begin position="102"/>
        <end position="411"/>
    </location>
</feature>
<evidence type="ECO:0000256" key="9">
    <source>
        <dbReference type="SAM" id="MobiDB-lite"/>
    </source>
</evidence>
<dbReference type="GO" id="GO:0005874">
    <property type="term" value="C:microtubule"/>
    <property type="evidence" value="ECO:0007669"/>
    <property type="project" value="UniProtKB-KW"/>
</dbReference>
<accession>A0A5N5N201</accession>
<dbReference type="GO" id="GO:0008017">
    <property type="term" value="F:microtubule binding"/>
    <property type="evidence" value="ECO:0007669"/>
    <property type="project" value="InterPro"/>
</dbReference>
<dbReference type="CDD" id="cd01374">
    <property type="entry name" value="KISc_CENP_E"/>
    <property type="match status" value="1"/>
</dbReference>
<reference evidence="12" key="1">
    <citation type="journal article" date="2019" name="Gigascience">
        <title>De novo genome assembly of the endangered Acer yangbiense, a plant species with extremely small populations endemic to Yunnan Province, China.</title>
        <authorList>
            <person name="Yang J."/>
            <person name="Wariss H.M."/>
            <person name="Tao L."/>
            <person name="Zhang R."/>
            <person name="Yun Q."/>
            <person name="Hollingsworth P."/>
            <person name="Dao Z."/>
            <person name="Luo G."/>
            <person name="Guo H."/>
            <person name="Ma Y."/>
            <person name="Sun W."/>
        </authorList>
    </citation>
    <scope>NUCLEOTIDE SEQUENCE [LARGE SCALE GENOMIC DNA]</scope>
    <source>
        <strain evidence="12">cv. br00</strain>
    </source>
</reference>
<name>A0A5N5N201_9ROSI</name>
<feature type="coiled-coil region" evidence="8">
    <location>
        <begin position="739"/>
        <end position="773"/>
    </location>
</feature>
<dbReference type="GO" id="GO:0003777">
    <property type="term" value="F:microtubule motor activity"/>
    <property type="evidence" value="ECO:0007669"/>
    <property type="project" value="InterPro"/>
</dbReference>
<dbReference type="PANTHER" id="PTHR47968:SF35">
    <property type="entry name" value="KINESIN-LIKE PROTEIN KIN-7D, MITOCHONDRIAL ISOFORM X1"/>
    <property type="match status" value="1"/>
</dbReference>
<evidence type="ECO:0000313" key="12">
    <source>
        <dbReference type="Proteomes" id="UP000326939"/>
    </source>
</evidence>
<keyword evidence="4 7" id="KW-0067">ATP-binding</keyword>
<feature type="compositionally biased region" description="Low complexity" evidence="9">
    <location>
        <begin position="1"/>
        <end position="11"/>
    </location>
</feature>
<evidence type="ECO:0000259" key="10">
    <source>
        <dbReference type="PROSITE" id="PS50067"/>
    </source>
</evidence>
<protein>
    <recommendedName>
        <fullName evidence="10">Kinesin motor domain-containing protein</fullName>
    </recommendedName>
</protein>
<gene>
    <name evidence="11" type="ORF">DKX38_006326</name>
</gene>
<keyword evidence="2" id="KW-0493">Microtubule</keyword>
<dbReference type="SMART" id="SM00129">
    <property type="entry name" value="KISc"/>
    <property type="match status" value="1"/>
</dbReference>
<keyword evidence="5 8" id="KW-0175">Coiled coil</keyword>
<evidence type="ECO:0000313" key="11">
    <source>
        <dbReference type="EMBL" id="KAB5561369.1"/>
    </source>
</evidence>
<dbReference type="PROSITE" id="PS50067">
    <property type="entry name" value="KINESIN_MOTOR_2"/>
    <property type="match status" value="1"/>
</dbReference>
<feature type="compositionally biased region" description="Basic and acidic residues" evidence="9">
    <location>
        <begin position="1004"/>
        <end position="1022"/>
    </location>
</feature>
<dbReference type="InterPro" id="IPR027417">
    <property type="entry name" value="P-loop_NTPase"/>
</dbReference>
<evidence type="ECO:0000256" key="4">
    <source>
        <dbReference type="ARBA" id="ARBA00022840"/>
    </source>
</evidence>
<keyword evidence="6 7" id="KW-0505">Motor protein</keyword>
<evidence type="ECO:0000256" key="8">
    <source>
        <dbReference type="SAM" id="Coils"/>
    </source>
</evidence>
<dbReference type="SUPFAM" id="SSF52540">
    <property type="entry name" value="P-loop containing nucleoside triphosphate hydrolases"/>
    <property type="match status" value="1"/>
</dbReference>
<dbReference type="InterPro" id="IPR036961">
    <property type="entry name" value="Kinesin_motor_dom_sf"/>
</dbReference>
<keyword evidence="3 7" id="KW-0547">Nucleotide-binding</keyword>
<comment type="caution">
    <text evidence="11">The sequence shown here is derived from an EMBL/GenBank/DDBJ whole genome shotgun (WGS) entry which is preliminary data.</text>
</comment>
<comment type="similarity">
    <text evidence="1">Belongs to the TRAFAC class myosin-kinesin ATPase superfamily. Kinesin family. KIN-7 subfamily.</text>
</comment>
<feature type="region of interest" description="Disordered" evidence="9">
    <location>
        <begin position="1001"/>
        <end position="1027"/>
    </location>
</feature>
<feature type="region of interest" description="Disordered" evidence="9">
    <location>
        <begin position="1"/>
        <end position="29"/>
    </location>
</feature>
<dbReference type="InterPro" id="IPR027640">
    <property type="entry name" value="Kinesin-like_fam"/>
</dbReference>
<evidence type="ECO:0000256" key="6">
    <source>
        <dbReference type="ARBA" id="ARBA00023175"/>
    </source>
</evidence>
<dbReference type="PROSITE" id="PS00411">
    <property type="entry name" value="KINESIN_MOTOR_1"/>
    <property type="match status" value="1"/>
</dbReference>
<dbReference type="PRINTS" id="PR00380">
    <property type="entry name" value="KINESINHEAVY"/>
</dbReference>
<dbReference type="EMBL" id="VDCV01000004">
    <property type="protein sequence ID" value="KAB5561369.1"/>
    <property type="molecule type" value="Genomic_DNA"/>
</dbReference>
<organism evidence="11 12">
    <name type="scientific">Salix brachista</name>
    <dbReference type="NCBI Taxonomy" id="2182728"/>
    <lineage>
        <taxon>Eukaryota</taxon>
        <taxon>Viridiplantae</taxon>
        <taxon>Streptophyta</taxon>
        <taxon>Embryophyta</taxon>
        <taxon>Tracheophyta</taxon>
        <taxon>Spermatophyta</taxon>
        <taxon>Magnoliopsida</taxon>
        <taxon>eudicotyledons</taxon>
        <taxon>Gunneridae</taxon>
        <taxon>Pentapetalae</taxon>
        <taxon>rosids</taxon>
        <taxon>fabids</taxon>
        <taxon>Malpighiales</taxon>
        <taxon>Salicaceae</taxon>
        <taxon>Saliceae</taxon>
        <taxon>Salix</taxon>
    </lineage>
</organism>
<dbReference type="InterPro" id="IPR019821">
    <property type="entry name" value="Kinesin_motor_CS"/>
</dbReference>
<dbReference type="GO" id="GO:0005524">
    <property type="term" value="F:ATP binding"/>
    <property type="evidence" value="ECO:0007669"/>
    <property type="project" value="UniProtKB-UniRule"/>
</dbReference>
<evidence type="ECO:0000256" key="2">
    <source>
        <dbReference type="ARBA" id="ARBA00022701"/>
    </source>
</evidence>
<dbReference type="PANTHER" id="PTHR47968">
    <property type="entry name" value="CENTROMERE PROTEIN E"/>
    <property type="match status" value="1"/>
</dbReference>
<dbReference type="FunFam" id="3.40.850.10:FF:000014">
    <property type="entry name" value="Kinesin-like protein KIN-7G"/>
    <property type="match status" value="1"/>
</dbReference>
<dbReference type="Proteomes" id="UP000326939">
    <property type="component" value="Chromosome 4"/>
</dbReference>
<feature type="binding site" evidence="7">
    <location>
        <begin position="192"/>
        <end position="199"/>
    </location>
    <ligand>
        <name>ATP</name>
        <dbReference type="ChEBI" id="CHEBI:30616"/>
    </ligand>
</feature>
<sequence length="1197" mass="133112">MASSSRARSSSPFSHRKPSNPYSSASSTASYNNTLMPRSCSASASSFFGSRSVTPSRDRSDSIHYGLSHGAGGYGGSLTPVGVGSEELIAEPIDQPRNGGDSISVTIRFRPLRYSDWHVFGYSEREFQRGDEIAWSADGDKIVRNEYNPATAYAFDKVFGPHTASHEVYEVAAKPVVKAAMEGVNGTVFAYGVTSSGKTHTMHGDQNSPGIIPLAIKDVFSSIQDVINDLLDPTGQNLRVREDAQGTYVEGIKEEVVLSPGHALSFIAAGEEHRHVGSNNFNLFSSRSHTIFSLMIESSAHGDEYDGVIFSQLNLIDLAGSESSKTETTGIRRKEGSYINKSLLTLGTVIGKLSEGRASHVPYRDSKLTRLLQSSLSGHGHVSLICTVTPASSNMEETHNTLKFASRAKRVEIYASRNKIIDEKSLIKKYQKEISSLKQELDQLRQGMLAGVSHEEILSLRQKLEEGQVKMQSRLEEEEEAKAALMSRIQRLTKLILVSTKNTIPGLTDVPGHQLSHSVGEDDKLDVLREGALLAENETQKDSPSSASLIASDLTYEFKHRRSSSMWNEEFSPASSTVTESTHSYELKGTSKLAPGRMTQDQMDLLVEQVKMLAGEIAFSTSTLKRLVEYSVNDPDSSKTQIARPPRHCGAGANFRLRDCCDFKFYSTPGSVSQPHIQNLEREIQEKKRQMRVLEQHITENGEASITNASLVDMQQTVMRLMTQCNEKAFELEITSADNRILQEQLQNKCSENKELQDKMTLLEQRLASLSGDKASVNSEHMSEEYVDGLKKKVQSQLRNMLLFLSEQEIENEKLKIGQVQISEENSGLRVQNQKLSEEAFYAKELASAAAVELKNLAGEVTKLSLQNAKLEKELLAARESVHSRGAGMQSVNGVNRKFNDGIRHGRKGRFSGRGNDFSGMHCDDFELWNLDPDDLKRELHARKQREAALEAALAEKEFIGDEYRKKFEGAKKREEALENDLANMWVLVAKLKKEDSAISGMNADERESDGIDHTSDPKRNGVEVGRNSILKEREDLDVSQEVDETPKEEPLVVRLKARIQEMKEKELKQLGNGDANSHVCKCVNLVRLHVLSVQFVAQRLQIGFLHLLDVAACTLQMKGPVDVYPFTTSLERWCNSFISSLDVNSLLSIRVTIAVNRGGRNNSNGLRFAIGVQPHWLAIRRNLPNYREHGFERALN</sequence>
<dbReference type="InterPro" id="IPR001752">
    <property type="entry name" value="Kinesin_motor_dom"/>
</dbReference>
<dbReference type="Gene3D" id="3.40.850.10">
    <property type="entry name" value="Kinesin motor domain"/>
    <property type="match status" value="1"/>
</dbReference>
<dbReference type="Pfam" id="PF00225">
    <property type="entry name" value="Kinesin"/>
    <property type="match status" value="1"/>
</dbReference>
<evidence type="ECO:0000256" key="5">
    <source>
        <dbReference type="ARBA" id="ARBA00023054"/>
    </source>
</evidence>
<dbReference type="AlphaFoldDB" id="A0A5N5N201"/>
<feature type="coiled-coil region" evidence="8">
    <location>
        <begin position="420"/>
        <end position="495"/>
    </location>
</feature>
<proteinExistence type="inferred from homology"/>
<feature type="coiled-coil region" evidence="8">
    <location>
        <begin position="854"/>
        <end position="881"/>
    </location>
</feature>
<evidence type="ECO:0000256" key="7">
    <source>
        <dbReference type="PROSITE-ProRule" id="PRU00283"/>
    </source>
</evidence>
<keyword evidence="12" id="KW-1185">Reference proteome</keyword>